<keyword evidence="2" id="KW-1185">Reference proteome</keyword>
<gene>
    <name evidence="1" type="ORF">SAMN02745220_00350</name>
</gene>
<name>A0A1M7XWQ8_9BACT</name>
<sequence>MSSGWTSAVICRFVFVLAILPFMSSCSTLLSNTLIEPTVANLQKQTDLDLVCEGSPAYLLMIDSLIASDPESRNLLRVGSQAYSGYLAAMTECGLPEERIDAVAQKSRLYGTTLIAQMLPIAPGTDAAEFEKRLAGLRSSQVPDLFWGTLAWLGWIQAEQGAPAAMADLATVEKIMARLLELDESYQMGSPHLFFGAYYATRPPMFGGDPEKSAQHFEKALAFSHHRFLMVQATYAETLARQLFDRELHDRLLQEVMDFPIGNAPDQALSNQIAKRRAQRLLEEDFFAE</sequence>
<dbReference type="OrthoDB" id="191213at2"/>
<accession>A0A1M7XWQ8</accession>
<evidence type="ECO:0000313" key="1">
    <source>
        <dbReference type="EMBL" id="SHO43246.1"/>
    </source>
</evidence>
<dbReference type="STRING" id="1121416.SAMN02745220_00350"/>
<dbReference type="InterPro" id="IPR038537">
    <property type="entry name" value="TatT_sf"/>
</dbReference>
<dbReference type="InterPro" id="IPR031823">
    <property type="entry name" value="TatT"/>
</dbReference>
<dbReference type="EMBL" id="FRFE01000001">
    <property type="protein sequence ID" value="SHO43246.1"/>
    <property type="molecule type" value="Genomic_DNA"/>
</dbReference>
<dbReference type="Proteomes" id="UP000184603">
    <property type="component" value="Unassembled WGS sequence"/>
</dbReference>
<dbReference type="AlphaFoldDB" id="A0A1M7XWQ8"/>
<dbReference type="RefSeq" id="WP_073611691.1">
    <property type="nucleotide sequence ID" value="NZ_FRFE01000001.1"/>
</dbReference>
<dbReference type="Pfam" id="PF16811">
    <property type="entry name" value="TAtT"/>
    <property type="match status" value="1"/>
</dbReference>
<dbReference type="Gene3D" id="1.25.40.920">
    <property type="entry name" value="TRAP transporter T-component"/>
    <property type="match status" value="1"/>
</dbReference>
<proteinExistence type="predicted"/>
<protein>
    <submittedName>
        <fullName evidence="1">TRAP transporter T-component</fullName>
    </submittedName>
</protein>
<evidence type="ECO:0000313" key="2">
    <source>
        <dbReference type="Proteomes" id="UP000184603"/>
    </source>
</evidence>
<reference evidence="1 2" key="1">
    <citation type="submission" date="2016-12" db="EMBL/GenBank/DDBJ databases">
        <authorList>
            <person name="Song W.-J."/>
            <person name="Kurnit D.M."/>
        </authorList>
    </citation>
    <scope>NUCLEOTIDE SEQUENCE [LARGE SCALE GENOMIC DNA]</scope>
    <source>
        <strain evidence="1 2">DSM 18488</strain>
    </source>
</reference>
<organism evidence="1 2">
    <name type="scientific">Desulfopila aestuarii DSM 18488</name>
    <dbReference type="NCBI Taxonomy" id="1121416"/>
    <lineage>
        <taxon>Bacteria</taxon>
        <taxon>Pseudomonadati</taxon>
        <taxon>Thermodesulfobacteriota</taxon>
        <taxon>Desulfobulbia</taxon>
        <taxon>Desulfobulbales</taxon>
        <taxon>Desulfocapsaceae</taxon>
        <taxon>Desulfopila</taxon>
    </lineage>
</organism>